<evidence type="ECO:0000313" key="2">
    <source>
        <dbReference type="EMBL" id="KAG2495184.1"/>
    </source>
</evidence>
<evidence type="ECO:0000256" key="1">
    <source>
        <dbReference type="SAM" id="Coils"/>
    </source>
</evidence>
<keyword evidence="1" id="KW-0175">Coiled coil</keyword>
<keyword evidence="3" id="KW-1185">Reference proteome</keyword>
<name>A0A835YCV6_9CHLO</name>
<proteinExistence type="predicted"/>
<gene>
    <name evidence="2" type="ORF">HYH03_006790</name>
</gene>
<evidence type="ECO:0000313" key="3">
    <source>
        <dbReference type="Proteomes" id="UP000612055"/>
    </source>
</evidence>
<accession>A0A835YCV6</accession>
<dbReference type="EMBL" id="JAEHOE010000026">
    <property type="protein sequence ID" value="KAG2495184.1"/>
    <property type="molecule type" value="Genomic_DNA"/>
</dbReference>
<organism evidence="2 3">
    <name type="scientific">Edaphochlamys debaryana</name>
    <dbReference type="NCBI Taxonomy" id="47281"/>
    <lineage>
        <taxon>Eukaryota</taxon>
        <taxon>Viridiplantae</taxon>
        <taxon>Chlorophyta</taxon>
        <taxon>core chlorophytes</taxon>
        <taxon>Chlorophyceae</taxon>
        <taxon>CS clade</taxon>
        <taxon>Chlamydomonadales</taxon>
        <taxon>Chlamydomonadales incertae sedis</taxon>
        <taxon>Edaphochlamys</taxon>
    </lineage>
</organism>
<sequence length="229" mass="24956">MKAPNARGAAGSALPALGSVGLGGGVRGAMDLSGMDGFDCDRDNDILHEDPDQDVGFDGGDDEELAILQQLLQKTAAKKRESVAKRQAAIVEDLKQEALKRAAAVDDAIKRDVQGLVTQAKGQYTRAQKKLQSRMEEIEAITNKYQQDLQAAWQSYSEDYESVMQVTHQLSAAVEGKQTGIKRKMQQLQQENEAALEEGRRKVAEVRKKSAATTPALSKLLHNFMTNAS</sequence>
<dbReference type="OrthoDB" id="535256at2759"/>
<feature type="coiled-coil region" evidence="1">
    <location>
        <begin position="178"/>
        <end position="205"/>
    </location>
</feature>
<dbReference type="Gene3D" id="1.20.120.20">
    <property type="entry name" value="Apolipoprotein"/>
    <property type="match status" value="1"/>
</dbReference>
<reference evidence="2" key="1">
    <citation type="journal article" date="2020" name="bioRxiv">
        <title>Comparative genomics of Chlamydomonas.</title>
        <authorList>
            <person name="Craig R.J."/>
            <person name="Hasan A.R."/>
            <person name="Ness R.W."/>
            <person name="Keightley P.D."/>
        </authorList>
    </citation>
    <scope>NUCLEOTIDE SEQUENCE</scope>
    <source>
        <strain evidence="2">CCAP 11/70</strain>
    </source>
</reference>
<dbReference type="AlphaFoldDB" id="A0A835YCV6"/>
<comment type="caution">
    <text evidence="2">The sequence shown here is derived from an EMBL/GenBank/DDBJ whole genome shotgun (WGS) entry which is preliminary data.</text>
</comment>
<protein>
    <submittedName>
        <fullName evidence="2">Uncharacterized protein</fullName>
    </submittedName>
</protein>
<dbReference type="Proteomes" id="UP000612055">
    <property type="component" value="Unassembled WGS sequence"/>
</dbReference>